<dbReference type="InterPro" id="IPR016039">
    <property type="entry name" value="Thiolase-like"/>
</dbReference>
<dbReference type="PROSITE" id="PS00606">
    <property type="entry name" value="KS3_1"/>
    <property type="match status" value="1"/>
</dbReference>
<keyword evidence="14" id="KW-1185">Reference proteome</keyword>
<keyword evidence="6 9" id="KW-0275">Fatty acid biosynthesis</keyword>
<evidence type="ECO:0000256" key="3">
    <source>
        <dbReference type="ARBA" id="ARBA00022679"/>
    </source>
</evidence>
<dbReference type="AlphaFoldDB" id="A0A1G4J8E9"/>
<proteinExistence type="inferred from homology"/>
<evidence type="ECO:0000256" key="6">
    <source>
        <dbReference type="ARBA" id="ARBA00023160"/>
    </source>
</evidence>
<keyword evidence="4" id="KW-0276">Fatty acid metabolism</keyword>
<protein>
    <recommendedName>
        <fullName evidence="9">3-oxoacyl-[acyl-carrier-protein] synthase</fullName>
    </recommendedName>
</protein>
<gene>
    <name evidence="13" type="ORF">LADA_0D11562G</name>
</gene>
<evidence type="ECO:0000256" key="10">
    <source>
        <dbReference type="PIRSR" id="PIRSR000447-1"/>
    </source>
</evidence>
<evidence type="ECO:0000256" key="8">
    <source>
        <dbReference type="ARBA" id="ARBA00049541"/>
    </source>
</evidence>
<dbReference type="Proteomes" id="UP000190274">
    <property type="component" value="Chromosome D"/>
</dbReference>
<feature type="domain" description="Ketosynthase family 3 (KS3)" evidence="12">
    <location>
        <begin position="1"/>
        <end position="423"/>
    </location>
</feature>
<dbReference type="InterPro" id="IPR020841">
    <property type="entry name" value="PKS_Beta-ketoAc_synthase_dom"/>
</dbReference>
<keyword evidence="5" id="KW-0443">Lipid metabolism</keyword>
<dbReference type="SMART" id="SM00825">
    <property type="entry name" value="PKS_KS"/>
    <property type="match status" value="1"/>
</dbReference>
<evidence type="ECO:0000259" key="12">
    <source>
        <dbReference type="PROSITE" id="PS52004"/>
    </source>
</evidence>
<dbReference type="PANTHER" id="PTHR11712">
    <property type="entry name" value="POLYKETIDE SYNTHASE-RELATED"/>
    <property type="match status" value="1"/>
</dbReference>
<dbReference type="Pfam" id="PF02801">
    <property type="entry name" value="Ketoacyl-synt_C"/>
    <property type="match status" value="1"/>
</dbReference>
<feature type="active site" description="For beta-ketoacyl synthase activity" evidence="10">
    <location>
        <position position="173"/>
    </location>
</feature>
<keyword evidence="2 9" id="KW-0444">Lipid biosynthesis</keyword>
<dbReference type="PROSITE" id="PS52004">
    <property type="entry name" value="KS3_2"/>
    <property type="match status" value="1"/>
</dbReference>
<evidence type="ECO:0000256" key="4">
    <source>
        <dbReference type="ARBA" id="ARBA00022832"/>
    </source>
</evidence>
<dbReference type="GO" id="GO:0005739">
    <property type="term" value="C:mitochondrion"/>
    <property type="evidence" value="ECO:0007669"/>
    <property type="project" value="TreeGrafter"/>
</dbReference>
<keyword evidence="3 9" id="KW-0808">Transferase</keyword>
<dbReference type="STRING" id="1266660.A0A1G4J8E9"/>
<sequence length="428" mass="45415">MRRVVVTGLGALTPLGPSVSQSWSRLLQGASGIRPILQLPNYKDYEPHCPPETAVAQVAGFAATNHPDLFTAQDLRRMSLFTQFAVVAAQEALIDSQLLDLLHRESSLNDRFGCVLGSGIASIHDFYDSILSFDGGKKLSPTFVPRILANMACGNVSIKFQLRGVSHCASTACATGNNAVGDAYNFIKLGYNDVCLAGASEASVHPLALAGFLRAKSISPDGVSRPFDGRRNGFVLGEGAGVLVLESLDHARARNAKIYAEIEGYGLTSDAHHITSPLESGDGARRAMQMALGSYNPSQVDYVNAHATSTVLGDRAELRAIQNVFQGSLNAPLKVSSNKGAIGHLLGAAGAVESIFTIKSLQEGVVPPTLNLETVGGSQGDDIFTDMGPIDLVKGAPERRELRYALNNSFGFGGINSSILFKRWDASN</sequence>
<dbReference type="InterPro" id="IPR014031">
    <property type="entry name" value="Ketoacyl_synth_C"/>
</dbReference>
<evidence type="ECO:0000256" key="1">
    <source>
        <dbReference type="ARBA" id="ARBA00008467"/>
    </source>
</evidence>
<dbReference type="PANTHER" id="PTHR11712:SF336">
    <property type="entry name" value="3-OXOACYL-[ACYL-CARRIER-PROTEIN] SYNTHASE, MITOCHONDRIAL"/>
    <property type="match status" value="1"/>
</dbReference>
<evidence type="ECO:0000256" key="11">
    <source>
        <dbReference type="RuleBase" id="RU003694"/>
    </source>
</evidence>
<keyword evidence="7" id="KW-0012">Acyltransferase</keyword>
<evidence type="ECO:0000256" key="7">
    <source>
        <dbReference type="ARBA" id="ARBA00023315"/>
    </source>
</evidence>
<dbReference type="Pfam" id="PF00109">
    <property type="entry name" value="ketoacyl-synt"/>
    <property type="match status" value="1"/>
</dbReference>
<reference evidence="13 14" key="1">
    <citation type="submission" date="2016-03" db="EMBL/GenBank/DDBJ databases">
        <authorList>
            <person name="Devillers H."/>
        </authorList>
    </citation>
    <scope>NUCLEOTIDE SEQUENCE [LARGE SCALE GENOMIC DNA]</scope>
    <source>
        <strain evidence="13">CBS 10888</strain>
    </source>
</reference>
<comment type="similarity">
    <text evidence="1 9 11">Belongs to the thiolase-like superfamily. Beta-ketoacyl-ACP synthases family.</text>
</comment>
<dbReference type="InterPro" id="IPR000794">
    <property type="entry name" value="Beta-ketoacyl_synthase"/>
</dbReference>
<dbReference type="Gene3D" id="3.40.47.10">
    <property type="match status" value="1"/>
</dbReference>
<evidence type="ECO:0000256" key="5">
    <source>
        <dbReference type="ARBA" id="ARBA00023098"/>
    </source>
</evidence>
<dbReference type="InterPro" id="IPR017568">
    <property type="entry name" value="3-oxoacyl-ACP_synth-2"/>
</dbReference>
<dbReference type="NCBIfam" id="NF005589">
    <property type="entry name" value="PRK07314.1"/>
    <property type="match status" value="1"/>
</dbReference>
<name>A0A1G4J8E9_9SACH</name>
<dbReference type="GO" id="GO:0006633">
    <property type="term" value="P:fatty acid biosynthetic process"/>
    <property type="evidence" value="ECO:0007669"/>
    <property type="project" value="UniProtKB-KW"/>
</dbReference>
<organism evidence="13 14">
    <name type="scientific">Lachancea dasiensis</name>
    <dbReference type="NCBI Taxonomy" id="1072105"/>
    <lineage>
        <taxon>Eukaryota</taxon>
        <taxon>Fungi</taxon>
        <taxon>Dikarya</taxon>
        <taxon>Ascomycota</taxon>
        <taxon>Saccharomycotina</taxon>
        <taxon>Saccharomycetes</taxon>
        <taxon>Saccharomycetales</taxon>
        <taxon>Saccharomycetaceae</taxon>
        <taxon>Lachancea</taxon>
    </lineage>
</organism>
<comment type="catalytic activity">
    <reaction evidence="8">
        <text>a fatty acyl-[ACP] + malonyl-[ACP] + H(+) = a 3-oxoacyl-[ACP] + holo-[ACP] + CO2</text>
        <dbReference type="Rhea" id="RHEA:22836"/>
        <dbReference type="Rhea" id="RHEA-COMP:9623"/>
        <dbReference type="Rhea" id="RHEA-COMP:9685"/>
        <dbReference type="Rhea" id="RHEA-COMP:9916"/>
        <dbReference type="Rhea" id="RHEA-COMP:14125"/>
        <dbReference type="ChEBI" id="CHEBI:15378"/>
        <dbReference type="ChEBI" id="CHEBI:16526"/>
        <dbReference type="ChEBI" id="CHEBI:64479"/>
        <dbReference type="ChEBI" id="CHEBI:78449"/>
        <dbReference type="ChEBI" id="CHEBI:78776"/>
        <dbReference type="ChEBI" id="CHEBI:138651"/>
        <dbReference type="EC" id="2.3.1.41"/>
    </reaction>
</comment>
<dbReference type="OrthoDB" id="5334845at2759"/>
<dbReference type="InterPro" id="IPR014030">
    <property type="entry name" value="Ketoacyl_synth_N"/>
</dbReference>
<dbReference type="SUPFAM" id="SSF53901">
    <property type="entry name" value="Thiolase-like"/>
    <property type="match status" value="2"/>
</dbReference>
<dbReference type="PIRSF" id="PIRSF000447">
    <property type="entry name" value="KAS_II"/>
    <property type="match status" value="1"/>
</dbReference>
<accession>A0A1G4J8E9</accession>
<dbReference type="InterPro" id="IPR018201">
    <property type="entry name" value="Ketoacyl_synth_AS"/>
</dbReference>
<dbReference type="EMBL" id="LT598454">
    <property type="protein sequence ID" value="SCU86005.1"/>
    <property type="molecule type" value="Genomic_DNA"/>
</dbReference>
<evidence type="ECO:0000256" key="9">
    <source>
        <dbReference type="PIRNR" id="PIRNR000447"/>
    </source>
</evidence>
<evidence type="ECO:0000256" key="2">
    <source>
        <dbReference type="ARBA" id="ARBA00022516"/>
    </source>
</evidence>
<dbReference type="CDD" id="cd00834">
    <property type="entry name" value="KAS_I_II"/>
    <property type="match status" value="1"/>
</dbReference>
<evidence type="ECO:0000313" key="13">
    <source>
        <dbReference type="EMBL" id="SCU86005.1"/>
    </source>
</evidence>
<evidence type="ECO:0000313" key="14">
    <source>
        <dbReference type="Proteomes" id="UP000190274"/>
    </source>
</evidence>
<dbReference type="GO" id="GO:0004315">
    <property type="term" value="F:3-oxoacyl-[acyl-carrier-protein] synthase activity"/>
    <property type="evidence" value="ECO:0007669"/>
    <property type="project" value="UniProtKB-EC"/>
</dbReference>